<organism evidence="1 2">
    <name type="scientific">Eubacterium plexicaudatum ASF492</name>
    <dbReference type="NCBI Taxonomy" id="1235802"/>
    <lineage>
        <taxon>Bacteria</taxon>
        <taxon>Bacillati</taxon>
        <taxon>Bacillota</taxon>
        <taxon>Clostridia</taxon>
        <taxon>Eubacteriales</taxon>
        <taxon>Eubacteriaceae</taxon>
        <taxon>Eubacterium</taxon>
    </lineage>
</organism>
<dbReference type="STRING" id="1235802.C823_00250"/>
<name>N2BC06_9FIRM</name>
<dbReference type="AlphaFoldDB" id="N2BC06"/>
<keyword evidence="2" id="KW-1185">Reference proteome</keyword>
<dbReference type="PATRIC" id="fig|1235802.3.peg.262"/>
<dbReference type="eggNOG" id="ENOG502ZARP">
    <property type="taxonomic scope" value="Bacteria"/>
</dbReference>
<proteinExistence type="predicted"/>
<accession>N2BC06</accession>
<protein>
    <submittedName>
        <fullName evidence="1">Uncharacterized protein</fullName>
    </submittedName>
</protein>
<sequence>MTPYCKERPVLGHGNVDRIDIYREKAKRADDEFDEGPKSIYHAIAKFYERIFKDTNQQINVHRDFFQNLVDITFVNIIGHSMSELDLPYFQTVQLYSPEKTIWNTYYYDQDEQDSMKERLLSIGVMKEEIYMRDVKEFWD</sequence>
<dbReference type="EMBL" id="AQFT01000009">
    <property type="protein sequence ID" value="EMZ37926.1"/>
    <property type="molecule type" value="Genomic_DNA"/>
</dbReference>
<dbReference type="Pfam" id="PF14253">
    <property type="entry name" value="AbiH"/>
    <property type="match status" value="1"/>
</dbReference>
<evidence type="ECO:0000313" key="1">
    <source>
        <dbReference type="EMBL" id="EMZ37926.1"/>
    </source>
</evidence>
<dbReference type="HOGENOM" id="CLU_1832156_0_0_9"/>
<reference evidence="1 2" key="1">
    <citation type="journal article" date="2014" name="Genome Announc.">
        <title>Draft genome sequences of the altered schaedler flora, a defined bacterial community from gnotobiotic mice.</title>
        <authorList>
            <person name="Wannemuehler M.J."/>
            <person name="Overstreet A.M."/>
            <person name="Ward D.V."/>
            <person name="Phillips G.J."/>
        </authorList>
    </citation>
    <scope>NUCLEOTIDE SEQUENCE [LARGE SCALE GENOMIC DNA]</scope>
    <source>
        <strain evidence="1 2">ASF492</strain>
    </source>
</reference>
<dbReference type="InterPro" id="IPR025935">
    <property type="entry name" value="AbiH"/>
</dbReference>
<comment type="caution">
    <text evidence="1">The sequence shown here is derived from an EMBL/GenBank/DDBJ whole genome shotgun (WGS) entry which is preliminary data.</text>
</comment>
<gene>
    <name evidence="1" type="ORF">C823_00250</name>
</gene>
<dbReference type="Proteomes" id="UP000012589">
    <property type="component" value="Unassembled WGS sequence"/>
</dbReference>
<evidence type="ECO:0000313" key="2">
    <source>
        <dbReference type="Proteomes" id="UP000012589"/>
    </source>
</evidence>